<feature type="compositionally biased region" description="Low complexity" evidence="1">
    <location>
        <begin position="47"/>
        <end position="63"/>
    </location>
</feature>
<dbReference type="AlphaFoldDB" id="A0AAU9LGE9"/>
<feature type="compositionally biased region" description="Basic and acidic residues" evidence="1">
    <location>
        <begin position="84"/>
        <end position="102"/>
    </location>
</feature>
<keyword evidence="3" id="KW-1185">Reference proteome</keyword>
<feature type="region of interest" description="Disordered" evidence="1">
    <location>
        <begin position="47"/>
        <end position="102"/>
    </location>
</feature>
<sequence>MLTTLSHFRLRSVITPPYRPQIDDVPSYYSQLQMPEQFHFQYQPQIQPSQTQFSSQPPFTPSTELFSYSEHEEQQHQHQQQKKGKVDPRRWTQKEDFELAMA</sequence>
<dbReference type="Proteomes" id="UP001157418">
    <property type="component" value="Unassembled WGS sequence"/>
</dbReference>
<name>A0AAU9LGE9_9ASTR</name>
<evidence type="ECO:0000313" key="3">
    <source>
        <dbReference type="Proteomes" id="UP001157418"/>
    </source>
</evidence>
<protein>
    <submittedName>
        <fullName evidence="2">Uncharacterized protein</fullName>
    </submittedName>
</protein>
<proteinExistence type="predicted"/>
<evidence type="ECO:0000313" key="2">
    <source>
        <dbReference type="EMBL" id="CAH1413467.1"/>
    </source>
</evidence>
<dbReference type="EMBL" id="CAKMRJ010000001">
    <property type="protein sequence ID" value="CAH1413467.1"/>
    <property type="molecule type" value="Genomic_DNA"/>
</dbReference>
<organism evidence="2 3">
    <name type="scientific">Lactuca virosa</name>
    <dbReference type="NCBI Taxonomy" id="75947"/>
    <lineage>
        <taxon>Eukaryota</taxon>
        <taxon>Viridiplantae</taxon>
        <taxon>Streptophyta</taxon>
        <taxon>Embryophyta</taxon>
        <taxon>Tracheophyta</taxon>
        <taxon>Spermatophyta</taxon>
        <taxon>Magnoliopsida</taxon>
        <taxon>eudicotyledons</taxon>
        <taxon>Gunneridae</taxon>
        <taxon>Pentapetalae</taxon>
        <taxon>asterids</taxon>
        <taxon>campanulids</taxon>
        <taxon>Asterales</taxon>
        <taxon>Asteraceae</taxon>
        <taxon>Cichorioideae</taxon>
        <taxon>Cichorieae</taxon>
        <taxon>Lactucinae</taxon>
        <taxon>Lactuca</taxon>
    </lineage>
</organism>
<evidence type="ECO:0000256" key="1">
    <source>
        <dbReference type="SAM" id="MobiDB-lite"/>
    </source>
</evidence>
<comment type="caution">
    <text evidence="2">The sequence shown here is derived from an EMBL/GenBank/DDBJ whole genome shotgun (WGS) entry which is preliminary data.</text>
</comment>
<accession>A0AAU9LGE9</accession>
<gene>
    <name evidence="2" type="ORF">LVIROSA_LOCUS1428</name>
</gene>
<reference evidence="2 3" key="1">
    <citation type="submission" date="2022-01" db="EMBL/GenBank/DDBJ databases">
        <authorList>
            <person name="Xiong W."/>
            <person name="Schranz E."/>
        </authorList>
    </citation>
    <scope>NUCLEOTIDE SEQUENCE [LARGE SCALE GENOMIC DNA]</scope>
</reference>